<dbReference type="EMBL" id="JAJJHW010000095">
    <property type="protein sequence ID" value="KAH8387986.1"/>
    <property type="molecule type" value="Genomic_DNA"/>
</dbReference>
<dbReference type="SUPFAM" id="SSF56808">
    <property type="entry name" value="Ribosomal protein L1"/>
    <property type="match status" value="1"/>
</dbReference>
<dbReference type="InterPro" id="IPR016095">
    <property type="entry name" value="Ribosomal_uL1_3-a/b-sand"/>
</dbReference>
<dbReference type="InterPro" id="IPR023674">
    <property type="entry name" value="Ribosomal_uL1-like"/>
</dbReference>
<dbReference type="InterPro" id="IPR028364">
    <property type="entry name" value="Ribosomal_uL1/biogenesis"/>
</dbReference>
<comment type="caution">
    <text evidence="5">The sequence shown here is derived from an EMBL/GenBank/DDBJ whole genome shotgun (WGS) entry which is preliminary data.</text>
</comment>
<dbReference type="GO" id="GO:0006412">
    <property type="term" value="P:translation"/>
    <property type="evidence" value="ECO:0007669"/>
    <property type="project" value="InterPro"/>
</dbReference>
<sequence length="217" mass="24543">KVANMVVSPIYEAVNILLAKSRPKHRHLNEQVQLHVLLKNYDLENDAPFSGSIRLSHMIFPGLKVCVLGDEKHCDEAEENSIHCMNAPSVHNFYKFRTDVKKLAWSYDVFLASQSVMEALPYLFGPHLDRLGKTPVMLGHDQPLPSKIEELKSTVKFELKKSLKLCAVVGHVRMTPEQLNDNVATSLRFLATLLKDNWSNIQSAHIKTAKGQPCLIY</sequence>
<keyword evidence="3" id="KW-0687">Ribonucleoprotein</keyword>
<evidence type="ECO:0000256" key="1">
    <source>
        <dbReference type="ARBA" id="ARBA00010531"/>
    </source>
</evidence>
<dbReference type="CDD" id="cd00403">
    <property type="entry name" value="Ribosomal_L1"/>
    <property type="match status" value="1"/>
</dbReference>
<reference evidence="5" key="1">
    <citation type="journal article" date="2021" name="Mol. Ecol. Resour.">
        <title>Phylogenomic analyses of the genus Drosophila reveals genomic signals of climate adaptation.</title>
        <authorList>
            <person name="Li F."/>
            <person name="Rane R.V."/>
            <person name="Luria V."/>
            <person name="Xiong Z."/>
            <person name="Chen J."/>
            <person name="Li Z."/>
            <person name="Catullo R.A."/>
            <person name="Griffin P.C."/>
            <person name="Schiffer M."/>
            <person name="Pearce S."/>
            <person name="Lee S.F."/>
            <person name="McElroy K."/>
            <person name="Stocker A."/>
            <person name="Shirriffs J."/>
            <person name="Cockerell F."/>
            <person name="Coppin C."/>
            <person name="Sgro C.M."/>
            <person name="Karger A."/>
            <person name="Cain J.W."/>
            <person name="Weber J.A."/>
            <person name="Santpere G."/>
            <person name="Kirschner M.W."/>
            <person name="Hoffmann A.A."/>
            <person name="Oakeshott J.G."/>
            <person name="Zhang G."/>
        </authorList>
    </citation>
    <scope>NUCLEOTIDE SEQUENCE</scope>
    <source>
        <strain evidence="5">BGI-SZ-2011g</strain>
    </source>
</reference>
<organism evidence="5 6">
    <name type="scientific">Drosophila rubida</name>
    <dbReference type="NCBI Taxonomy" id="30044"/>
    <lineage>
        <taxon>Eukaryota</taxon>
        <taxon>Metazoa</taxon>
        <taxon>Ecdysozoa</taxon>
        <taxon>Arthropoda</taxon>
        <taxon>Hexapoda</taxon>
        <taxon>Insecta</taxon>
        <taxon>Pterygota</taxon>
        <taxon>Neoptera</taxon>
        <taxon>Endopterygota</taxon>
        <taxon>Diptera</taxon>
        <taxon>Brachycera</taxon>
        <taxon>Muscomorpha</taxon>
        <taxon>Ephydroidea</taxon>
        <taxon>Drosophilidae</taxon>
        <taxon>Drosophila</taxon>
    </lineage>
</organism>
<dbReference type="GO" id="GO:0015934">
    <property type="term" value="C:large ribosomal subunit"/>
    <property type="evidence" value="ECO:0007669"/>
    <property type="project" value="InterPro"/>
</dbReference>
<comment type="similarity">
    <text evidence="1">Belongs to the universal ribosomal protein uL1 family.</text>
</comment>
<dbReference type="GO" id="GO:0003723">
    <property type="term" value="F:RNA binding"/>
    <property type="evidence" value="ECO:0007669"/>
    <property type="project" value="InterPro"/>
</dbReference>
<protein>
    <recommendedName>
        <fullName evidence="4">Large ribosomal subunit protein uL1</fullName>
    </recommendedName>
</protein>
<name>A0AAD4PQS7_9MUSC</name>
<gene>
    <name evidence="5" type="ORF">KR093_010783</name>
</gene>
<dbReference type="Gene3D" id="3.30.190.20">
    <property type="match status" value="1"/>
</dbReference>
<dbReference type="Gene3D" id="3.40.50.790">
    <property type="match status" value="1"/>
</dbReference>
<evidence type="ECO:0000256" key="4">
    <source>
        <dbReference type="ARBA" id="ARBA00035241"/>
    </source>
</evidence>
<dbReference type="GO" id="GO:0003735">
    <property type="term" value="F:structural constituent of ribosome"/>
    <property type="evidence" value="ECO:0007669"/>
    <property type="project" value="InterPro"/>
</dbReference>
<evidence type="ECO:0000256" key="2">
    <source>
        <dbReference type="ARBA" id="ARBA00022980"/>
    </source>
</evidence>
<dbReference type="Pfam" id="PF00687">
    <property type="entry name" value="Ribosomal_L1"/>
    <property type="match status" value="1"/>
</dbReference>
<dbReference type="Proteomes" id="UP001200034">
    <property type="component" value="Unassembled WGS sequence"/>
</dbReference>
<dbReference type="PIRSF" id="PIRSF002155">
    <property type="entry name" value="Ribosomal_L1"/>
    <property type="match status" value="1"/>
</dbReference>
<dbReference type="InterPro" id="IPR002143">
    <property type="entry name" value="Ribosomal_uL1"/>
</dbReference>
<proteinExistence type="inferred from homology"/>
<feature type="non-terminal residue" evidence="5">
    <location>
        <position position="1"/>
    </location>
</feature>
<evidence type="ECO:0000313" key="5">
    <source>
        <dbReference type="EMBL" id="KAH8387986.1"/>
    </source>
</evidence>
<accession>A0AAD4PQS7</accession>
<keyword evidence="2" id="KW-0689">Ribosomal protein</keyword>
<keyword evidence="6" id="KW-1185">Reference proteome</keyword>
<evidence type="ECO:0000313" key="6">
    <source>
        <dbReference type="Proteomes" id="UP001200034"/>
    </source>
</evidence>
<evidence type="ECO:0000256" key="3">
    <source>
        <dbReference type="ARBA" id="ARBA00023274"/>
    </source>
</evidence>
<dbReference type="AlphaFoldDB" id="A0AAD4PQS7"/>